<feature type="compositionally biased region" description="Low complexity" evidence="1">
    <location>
        <begin position="57"/>
        <end position="68"/>
    </location>
</feature>
<name>G9ZG49_9GAMM</name>
<evidence type="ECO:0008006" key="5">
    <source>
        <dbReference type="Google" id="ProtNLM"/>
    </source>
</evidence>
<sequence length="290" mass="32291">MTMAIPLTLTAILASALLLPGCDATVGGYKLVGSENCILCIRNMSTSRNKATTSKDAQSSQASPSTQAGDDEEVQIYGLNNVLPSRYGTFTKQQKGGSQLLLFNGKVLVNSMAPVGYRNLQDSPYGGFGSFISFDGDKHYQVGSYEIFPIFTSNGGNIQRRFPYLLIAIGEDKIPMVLGSNLMESQSAKYRVEGNSFIAEFDDTIAFFANGRFREQPKDLKNIPEALCREMYENRAQLAALIRKKEDLEGIGYVARRYLAFNEQNLYQAASKKKITYAEFKRQVCNFYRK</sequence>
<evidence type="ECO:0000256" key="1">
    <source>
        <dbReference type="SAM" id="MobiDB-lite"/>
    </source>
</evidence>
<dbReference type="STRING" id="797473.HMPREF9080_01763"/>
<evidence type="ECO:0000313" key="3">
    <source>
        <dbReference type="EMBL" id="EHM53405.1"/>
    </source>
</evidence>
<gene>
    <name evidence="3" type="ORF">HMPREF9080_01763</name>
</gene>
<protein>
    <recommendedName>
        <fullName evidence="5">Lipoprotein</fullName>
    </recommendedName>
</protein>
<dbReference type="AlphaFoldDB" id="G9ZG49"/>
<dbReference type="HOGENOM" id="CLU_975539_0_0_6"/>
<dbReference type="Proteomes" id="UP000004750">
    <property type="component" value="Unassembled WGS sequence"/>
</dbReference>
<proteinExistence type="predicted"/>
<evidence type="ECO:0000313" key="4">
    <source>
        <dbReference type="Proteomes" id="UP000004750"/>
    </source>
</evidence>
<comment type="caution">
    <text evidence="3">The sequence shown here is derived from an EMBL/GenBank/DDBJ whole genome shotgun (WGS) entry which is preliminary data.</text>
</comment>
<reference evidence="3 4" key="1">
    <citation type="submission" date="2011-08" db="EMBL/GenBank/DDBJ databases">
        <authorList>
            <person name="Weinstock G."/>
            <person name="Sodergren E."/>
            <person name="Clifton S."/>
            <person name="Fulton L."/>
            <person name="Fulton B."/>
            <person name="Courtney L."/>
            <person name="Fronick C."/>
            <person name="Harrison M."/>
            <person name="Strong C."/>
            <person name="Farmer C."/>
            <person name="Delahaunty K."/>
            <person name="Markovic C."/>
            <person name="Hall O."/>
            <person name="Minx P."/>
            <person name="Tomlinson C."/>
            <person name="Mitreva M."/>
            <person name="Hou S."/>
            <person name="Chen J."/>
            <person name="Wollam A."/>
            <person name="Pepin K.H."/>
            <person name="Johnson M."/>
            <person name="Bhonagiri V."/>
            <person name="Zhang X."/>
            <person name="Suruliraj S."/>
            <person name="Warren W."/>
            <person name="Chinwalla A."/>
            <person name="Mardis E.R."/>
            <person name="Wilson R.K."/>
        </authorList>
    </citation>
    <scope>NUCLEOTIDE SEQUENCE [LARGE SCALE GENOMIC DNA]</scope>
    <source>
        <strain evidence="3 4">F0432</strain>
    </source>
</reference>
<evidence type="ECO:0000256" key="2">
    <source>
        <dbReference type="SAM" id="SignalP"/>
    </source>
</evidence>
<keyword evidence="2" id="KW-0732">Signal</keyword>
<organism evidence="3 4">
    <name type="scientific">Cardiobacterium valvarum F0432</name>
    <dbReference type="NCBI Taxonomy" id="797473"/>
    <lineage>
        <taxon>Bacteria</taxon>
        <taxon>Pseudomonadati</taxon>
        <taxon>Pseudomonadota</taxon>
        <taxon>Gammaproteobacteria</taxon>
        <taxon>Cardiobacteriales</taxon>
        <taxon>Cardiobacteriaceae</taxon>
        <taxon>Cardiobacterium</taxon>
    </lineage>
</organism>
<accession>G9ZG49</accession>
<feature type="signal peptide" evidence="2">
    <location>
        <begin position="1"/>
        <end position="24"/>
    </location>
</feature>
<dbReference type="EMBL" id="AGCM01000101">
    <property type="protein sequence ID" value="EHM53405.1"/>
    <property type="molecule type" value="Genomic_DNA"/>
</dbReference>
<feature type="region of interest" description="Disordered" evidence="1">
    <location>
        <begin position="51"/>
        <end position="70"/>
    </location>
</feature>
<feature type="chain" id="PRO_5003529957" description="Lipoprotein" evidence="2">
    <location>
        <begin position="25"/>
        <end position="290"/>
    </location>
</feature>